<dbReference type="AlphaFoldDB" id="A0A450T4J0"/>
<sequence length="72" mass="8075">MPQERWGVPKERVKTVPGRSRTVFTRRGFSIFYSGSQARLGNRRTSTAQADWGEEQTASYRLAGANQGEGLK</sequence>
<proteinExistence type="predicted"/>
<accession>A0A450T4J0</accession>
<organism evidence="1">
    <name type="scientific">Candidatus Kentrum sp. DK</name>
    <dbReference type="NCBI Taxonomy" id="2126562"/>
    <lineage>
        <taxon>Bacteria</taxon>
        <taxon>Pseudomonadati</taxon>
        <taxon>Pseudomonadota</taxon>
        <taxon>Gammaproteobacteria</taxon>
        <taxon>Candidatus Kentrum</taxon>
    </lineage>
</organism>
<name>A0A450T4J0_9GAMM</name>
<protein>
    <submittedName>
        <fullName evidence="1">Uncharacterized protein</fullName>
    </submittedName>
</protein>
<gene>
    <name evidence="1" type="ORF">BECKDK2373C_GA0170839_108911</name>
</gene>
<reference evidence="1" key="1">
    <citation type="submission" date="2019-02" db="EMBL/GenBank/DDBJ databases">
        <authorList>
            <person name="Gruber-Vodicka R. H."/>
            <person name="Seah K. B. B."/>
        </authorList>
    </citation>
    <scope>NUCLEOTIDE SEQUENCE</scope>
    <source>
        <strain evidence="1">BECK_DK161</strain>
    </source>
</reference>
<dbReference type="EMBL" id="CAADEY010000089">
    <property type="protein sequence ID" value="VFJ61467.1"/>
    <property type="molecule type" value="Genomic_DNA"/>
</dbReference>
<evidence type="ECO:0000313" key="1">
    <source>
        <dbReference type="EMBL" id="VFJ61467.1"/>
    </source>
</evidence>